<dbReference type="PIRSF" id="PIRSF000390">
    <property type="entry name" value="PLP_StrS"/>
    <property type="match status" value="1"/>
</dbReference>
<proteinExistence type="inferred from homology"/>
<dbReference type="EMBL" id="PYGB01000005">
    <property type="protein sequence ID" value="PSK86428.1"/>
    <property type="molecule type" value="Genomic_DNA"/>
</dbReference>
<dbReference type="PANTHER" id="PTHR30244">
    <property type="entry name" value="TRANSAMINASE"/>
    <property type="match status" value="1"/>
</dbReference>
<dbReference type="Proteomes" id="UP000240624">
    <property type="component" value="Unassembled WGS sequence"/>
</dbReference>
<accession>A0A1X6ZAH7</accession>
<reference evidence="6 7" key="1">
    <citation type="submission" date="2017-03" db="EMBL/GenBank/DDBJ databases">
        <authorList>
            <person name="Afonso C.L."/>
            <person name="Miller P.J."/>
            <person name="Scott M.A."/>
            <person name="Spackman E."/>
            <person name="Goraichik I."/>
            <person name="Dimitrov K.M."/>
            <person name="Suarez D.L."/>
            <person name="Swayne D.E."/>
        </authorList>
    </citation>
    <scope>NUCLEOTIDE SEQUENCE [LARGE SCALE GENOMIC DNA]</scope>
    <source>
        <strain evidence="6 7">CECT 8367</strain>
    </source>
</reference>
<sequence length="403" mass="43743">MAETRFTGSFTQQEPIPEEGISAALELLRTGRLHRYNTAPGETSLTARLEAAYADWQGARYCLALASGGQAMQIALRACGVRPGDRVLTNAFTLAPVPGAVAAIGAEAVLVEITEDLVIDLDDLAAKARASGARHLLLSNMRGHLCDMDRLMRVADDCGLTVIEDCAHTMGARWNGRRSGNFGAMGCFSTQTYKHMNSGEGGFLTTDDPERMARAIIMSGSYMLYERHGAAPGPEHFEKIRLETPNMSARMDNLRAAILLPQLERLDDAIARWNALHDRMAERLSAMPGVTLPERPEPEFYVGSSIQFRLPGLGAEAARQLVAEAAARGVELKWFGAAEPVGFTSNHGSWRYLRAQALPRTDAILSTLFDMRLPLTFKPADCDAIAHHLDAALAALRSPEGAV</sequence>
<protein>
    <submittedName>
        <fullName evidence="6">L-glutamine:2-deoxy-scyllo-inosose aminotransferase</fullName>
        <ecNumber evidence="6">2.6.1.100</ecNumber>
    </submittedName>
    <submittedName>
        <fullName evidence="5">dTDP-4-amino-4,6-dideoxygalactose transaminase</fullName>
    </submittedName>
</protein>
<dbReference type="Proteomes" id="UP000193495">
    <property type="component" value="Unassembled WGS sequence"/>
</dbReference>
<dbReference type="SUPFAM" id="SSF53383">
    <property type="entry name" value="PLP-dependent transferases"/>
    <property type="match status" value="1"/>
</dbReference>
<dbReference type="InterPro" id="IPR015421">
    <property type="entry name" value="PyrdxlP-dep_Trfase_major"/>
</dbReference>
<comment type="similarity">
    <text evidence="1 4">Belongs to the DegT/DnrJ/EryC1 family.</text>
</comment>
<dbReference type="AlphaFoldDB" id="A0A1X6ZAH7"/>
<evidence type="ECO:0000313" key="8">
    <source>
        <dbReference type="Proteomes" id="UP000240624"/>
    </source>
</evidence>
<dbReference type="InterPro" id="IPR000653">
    <property type="entry name" value="DegT/StrS_aminotransferase"/>
</dbReference>
<dbReference type="EMBL" id="FWFY01000005">
    <property type="protein sequence ID" value="SLN46043.1"/>
    <property type="molecule type" value="Genomic_DNA"/>
</dbReference>
<dbReference type="GO" id="GO:0000271">
    <property type="term" value="P:polysaccharide biosynthetic process"/>
    <property type="evidence" value="ECO:0007669"/>
    <property type="project" value="TreeGrafter"/>
</dbReference>
<dbReference type="InterPro" id="IPR015424">
    <property type="entry name" value="PyrdxlP-dep_Trfase"/>
</dbReference>
<evidence type="ECO:0000256" key="3">
    <source>
        <dbReference type="PIRSR" id="PIRSR000390-2"/>
    </source>
</evidence>
<dbReference type="Gene3D" id="3.90.1150.10">
    <property type="entry name" value="Aspartate Aminotransferase, domain 1"/>
    <property type="match status" value="1"/>
</dbReference>
<evidence type="ECO:0000256" key="1">
    <source>
        <dbReference type="ARBA" id="ARBA00037999"/>
    </source>
</evidence>
<keyword evidence="8" id="KW-1185">Reference proteome</keyword>
<dbReference type="EC" id="2.6.1.100" evidence="6"/>
<dbReference type="GO" id="GO:0008483">
    <property type="term" value="F:transaminase activity"/>
    <property type="evidence" value="ECO:0007669"/>
    <property type="project" value="UniProtKB-KW"/>
</dbReference>
<evidence type="ECO:0000313" key="5">
    <source>
        <dbReference type="EMBL" id="PSK86428.1"/>
    </source>
</evidence>
<keyword evidence="6" id="KW-0032">Aminotransferase</keyword>
<evidence type="ECO:0000256" key="2">
    <source>
        <dbReference type="PIRSR" id="PIRSR000390-1"/>
    </source>
</evidence>
<name>A0A1X6ZAH7_9RHOB</name>
<feature type="modified residue" description="N6-(pyridoxal phosphate)lysine" evidence="3">
    <location>
        <position position="194"/>
    </location>
</feature>
<gene>
    <name evidence="6" type="primary">btrR</name>
    <name evidence="5" type="ORF">CLV79_105135</name>
    <name evidence="6" type="ORF">LOS8367_02037</name>
</gene>
<dbReference type="Pfam" id="PF01041">
    <property type="entry name" value="DegT_DnrJ_EryC1"/>
    <property type="match status" value="1"/>
</dbReference>
<dbReference type="GO" id="GO:0030170">
    <property type="term" value="F:pyridoxal phosphate binding"/>
    <property type="evidence" value="ECO:0007669"/>
    <property type="project" value="TreeGrafter"/>
</dbReference>
<evidence type="ECO:0000313" key="6">
    <source>
        <dbReference type="EMBL" id="SLN46043.1"/>
    </source>
</evidence>
<reference evidence="5 8" key="2">
    <citation type="submission" date="2018-03" db="EMBL/GenBank/DDBJ databases">
        <title>Genomic Encyclopedia of Archaeal and Bacterial Type Strains, Phase II (KMG-II): from individual species to whole genera.</title>
        <authorList>
            <person name="Goeker M."/>
        </authorList>
    </citation>
    <scope>NUCLEOTIDE SEQUENCE [LARGE SCALE GENOMIC DNA]</scope>
    <source>
        <strain evidence="5 8">DSM 29956</strain>
    </source>
</reference>
<dbReference type="InterPro" id="IPR015422">
    <property type="entry name" value="PyrdxlP-dep_Trfase_small"/>
</dbReference>
<evidence type="ECO:0000256" key="4">
    <source>
        <dbReference type="RuleBase" id="RU004508"/>
    </source>
</evidence>
<dbReference type="RefSeq" id="WP_085896375.1">
    <property type="nucleotide sequence ID" value="NZ_FWFY01000005.1"/>
</dbReference>
<keyword evidence="6" id="KW-0808">Transferase</keyword>
<dbReference type="Gene3D" id="3.40.640.10">
    <property type="entry name" value="Type I PLP-dependent aspartate aminotransferase-like (Major domain)"/>
    <property type="match status" value="1"/>
</dbReference>
<feature type="active site" description="Proton acceptor" evidence="2">
    <location>
        <position position="194"/>
    </location>
</feature>
<dbReference type="OrthoDB" id="9768668at2"/>
<dbReference type="PANTHER" id="PTHR30244:SF34">
    <property type="entry name" value="DTDP-4-AMINO-4,6-DIDEOXYGALACTOSE TRANSAMINASE"/>
    <property type="match status" value="1"/>
</dbReference>
<evidence type="ECO:0000313" key="7">
    <source>
        <dbReference type="Proteomes" id="UP000193495"/>
    </source>
</evidence>
<keyword evidence="3 4" id="KW-0663">Pyridoxal phosphate</keyword>
<organism evidence="6 7">
    <name type="scientific">Limimaricola soesokkakensis</name>
    <dbReference type="NCBI Taxonomy" id="1343159"/>
    <lineage>
        <taxon>Bacteria</taxon>
        <taxon>Pseudomonadati</taxon>
        <taxon>Pseudomonadota</taxon>
        <taxon>Alphaproteobacteria</taxon>
        <taxon>Rhodobacterales</taxon>
        <taxon>Paracoccaceae</taxon>
        <taxon>Limimaricola</taxon>
    </lineage>
</organism>